<keyword evidence="8" id="KW-0479">Metal-binding</keyword>
<keyword evidence="13" id="KW-0472">Membrane</keyword>
<evidence type="ECO:0000256" key="10">
    <source>
        <dbReference type="ARBA" id="ARBA00022840"/>
    </source>
</evidence>
<dbReference type="SUPFAM" id="SSF81301">
    <property type="entry name" value="Nucleotidyltransferase"/>
    <property type="match status" value="1"/>
</dbReference>
<comment type="subcellular location">
    <subcellularLocation>
        <location evidence="3">Nucleus</location>
    </subcellularLocation>
</comment>
<dbReference type="Gene3D" id="3.30.460.10">
    <property type="entry name" value="Beta Polymerase, domain 2"/>
    <property type="match status" value="1"/>
</dbReference>
<evidence type="ECO:0000313" key="17">
    <source>
        <dbReference type="Proteomes" id="UP001177140"/>
    </source>
</evidence>
<keyword evidence="17" id="KW-1185">Reference proteome</keyword>
<dbReference type="GO" id="GO:1990817">
    <property type="term" value="F:poly(A) RNA polymerase activity"/>
    <property type="evidence" value="ECO:0007669"/>
    <property type="project" value="UniProtKB-EC"/>
</dbReference>
<dbReference type="Proteomes" id="UP001177140">
    <property type="component" value="Unassembled WGS sequence"/>
</dbReference>
<dbReference type="FunFam" id="3.30.460.10:FF:000002">
    <property type="entry name" value="Poly(A) polymerase alpha, putative"/>
    <property type="match status" value="1"/>
</dbReference>
<evidence type="ECO:0000256" key="4">
    <source>
        <dbReference type="ARBA" id="ARBA00010912"/>
    </source>
</evidence>
<feature type="domain" description="Poly(A) polymerase central" evidence="14">
    <location>
        <begin position="239"/>
        <end position="370"/>
    </location>
</feature>
<evidence type="ECO:0000256" key="11">
    <source>
        <dbReference type="ARBA" id="ARBA00022842"/>
    </source>
</evidence>
<dbReference type="GO" id="GO:0003723">
    <property type="term" value="F:RNA binding"/>
    <property type="evidence" value="ECO:0007669"/>
    <property type="project" value="InterPro"/>
</dbReference>
<dbReference type="InterPro" id="IPR043519">
    <property type="entry name" value="NT_sf"/>
</dbReference>
<dbReference type="CDD" id="cd05402">
    <property type="entry name" value="NT_PAP_TUTase"/>
    <property type="match status" value="1"/>
</dbReference>
<dbReference type="GO" id="GO:0006397">
    <property type="term" value="P:mRNA processing"/>
    <property type="evidence" value="ECO:0007669"/>
    <property type="project" value="UniProtKB-KW"/>
</dbReference>
<dbReference type="EC" id="2.7.7.19" evidence="5"/>
<dbReference type="InterPro" id="IPR048840">
    <property type="entry name" value="PolA_pol_NTPase"/>
</dbReference>
<evidence type="ECO:0000256" key="1">
    <source>
        <dbReference type="ARBA" id="ARBA00001936"/>
    </source>
</evidence>
<keyword evidence="6" id="KW-0507">mRNA processing</keyword>
<keyword evidence="13" id="KW-1133">Transmembrane helix</keyword>
<keyword evidence="12" id="KW-0539">Nucleus</keyword>
<dbReference type="InterPro" id="IPR007012">
    <property type="entry name" value="PolA_pol_cen_dom"/>
</dbReference>
<evidence type="ECO:0000259" key="15">
    <source>
        <dbReference type="Pfam" id="PF20750"/>
    </source>
</evidence>
<proteinExistence type="inferred from homology"/>
<dbReference type="GO" id="GO:0005524">
    <property type="term" value="F:ATP binding"/>
    <property type="evidence" value="ECO:0007669"/>
    <property type="project" value="UniProtKB-KW"/>
</dbReference>
<evidence type="ECO:0000256" key="2">
    <source>
        <dbReference type="ARBA" id="ARBA00001946"/>
    </source>
</evidence>
<name>A0AA41SAX9_PAPNU</name>
<dbReference type="FunFam" id="3.30.70.590:FF:000005">
    <property type="entry name" value="Nuclear poly(A) polymerase 3"/>
    <property type="match status" value="1"/>
</dbReference>
<comment type="caution">
    <text evidence="16">The sequence shown here is derived from an EMBL/GenBank/DDBJ whole genome shotgun (WGS) entry which is preliminary data.</text>
</comment>
<evidence type="ECO:0000256" key="13">
    <source>
        <dbReference type="SAM" id="Phobius"/>
    </source>
</evidence>
<keyword evidence="11" id="KW-0460">Magnesium</keyword>
<dbReference type="SUPFAM" id="SSF81631">
    <property type="entry name" value="PAP/OAS1 substrate-binding domain"/>
    <property type="match status" value="1"/>
</dbReference>
<evidence type="ECO:0000256" key="12">
    <source>
        <dbReference type="ARBA" id="ARBA00023242"/>
    </source>
</evidence>
<dbReference type="GO" id="GO:0031123">
    <property type="term" value="P:RNA 3'-end processing"/>
    <property type="evidence" value="ECO:0007669"/>
    <property type="project" value="InterPro"/>
</dbReference>
<dbReference type="AlphaFoldDB" id="A0AA41SAX9"/>
<sequence length="540" mass="63020">MAYVNYYDKHHQQQQQQPICVINPSHFHPFYQHQQPIRLINPIQFHRFLLHMEEKRTQSLIQFMTGEGLVPSQEEELKRKDVILKLKQIVMEWIHRVSWQRQLTKEHILNSSATILTYGSYGLGVHGSDSDIDALCIGPCYASMDEDFFIVLRQILESRKEISELHCVKDAKIPLLRFKFDGIAIDLPYAQLKVMSVPENVDILNQLFLTNIDETSWRCLSGVRANMRILQLVPNLEKFQLALRCLKLWARRRGVYCNLVGFFGGIHLAVLTAFICRLFPNASGAALISKFFEIFAYWPWPTPVMLEDMIPPMNAEHSLMPIQFPSGTHEYCRSNFTKSTFKKIRIEFLRGHTMTREILRPDFEWNILFEPYPYTKQHKRFVRIFIATTNQNQFGNWVGWIKSRFRSLLLKLEEVQGQCDPNPTEYIDVDEASPNVVFYWGLQPGRSGFTDIQSVEKYFRNYINNGYQGYKGRLEISIVESSQLPKDAQSDYETGKESNGYWTYHGYIQPRAPIFSHYLPHYFVGYAAAKPAMDYPSSGF</sequence>
<evidence type="ECO:0000259" key="14">
    <source>
        <dbReference type="Pfam" id="PF04928"/>
    </source>
</evidence>
<keyword evidence="13" id="KW-0812">Transmembrane</keyword>
<evidence type="ECO:0000256" key="6">
    <source>
        <dbReference type="ARBA" id="ARBA00022664"/>
    </source>
</evidence>
<comment type="similarity">
    <text evidence="4">Belongs to the poly(A) polymerase family.</text>
</comment>
<keyword evidence="10" id="KW-0067">ATP-binding</keyword>
<evidence type="ECO:0000256" key="9">
    <source>
        <dbReference type="ARBA" id="ARBA00022741"/>
    </source>
</evidence>
<comment type="cofactor">
    <cofactor evidence="2">
        <name>Mg(2+)</name>
        <dbReference type="ChEBI" id="CHEBI:18420"/>
    </cofactor>
</comment>
<protein>
    <recommendedName>
        <fullName evidence="5">polynucleotide adenylyltransferase</fullName>
        <ecNumber evidence="5">2.7.7.19</ecNumber>
    </recommendedName>
</protein>
<dbReference type="Gene3D" id="1.10.1410.10">
    <property type="match status" value="1"/>
</dbReference>
<organism evidence="16 17">
    <name type="scientific">Papaver nudicaule</name>
    <name type="common">Iceland poppy</name>
    <dbReference type="NCBI Taxonomy" id="74823"/>
    <lineage>
        <taxon>Eukaryota</taxon>
        <taxon>Viridiplantae</taxon>
        <taxon>Streptophyta</taxon>
        <taxon>Embryophyta</taxon>
        <taxon>Tracheophyta</taxon>
        <taxon>Spermatophyta</taxon>
        <taxon>Magnoliopsida</taxon>
        <taxon>Ranunculales</taxon>
        <taxon>Papaveraceae</taxon>
        <taxon>Papaveroideae</taxon>
        <taxon>Papaver</taxon>
    </lineage>
</organism>
<dbReference type="Pfam" id="PF20750">
    <property type="entry name" value="PAP_NTPase"/>
    <property type="match status" value="1"/>
</dbReference>
<dbReference type="SUPFAM" id="SSF55003">
    <property type="entry name" value="PAP/Archaeal CCA-adding enzyme, C-terminal domain"/>
    <property type="match status" value="1"/>
</dbReference>
<feature type="domain" description="Poly(A) polymerase nucleotidyltransferase" evidence="15">
    <location>
        <begin position="53"/>
        <end position="233"/>
    </location>
</feature>
<dbReference type="Gene3D" id="3.30.70.590">
    <property type="entry name" value="Poly(A) polymerase predicted RNA binding domain"/>
    <property type="match status" value="1"/>
</dbReference>
<evidence type="ECO:0000256" key="5">
    <source>
        <dbReference type="ARBA" id="ARBA00012388"/>
    </source>
</evidence>
<evidence type="ECO:0000256" key="3">
    <source>
        <dbReference type="ARBA" id="ARBA00004123"/>
    </source>
</evidence>
<accession>A0AA41SAX9</accession>
<evidence type="ECO:0000256" key="8">
    <source>
        <dbReference type="ARBA" id="ARBA00022723"/>
    </source>
</evidence>
<dbReference type="PANTHER" id="PTHR10682:SF33">
    <property type="entry name" value="NUCLEAR POLY(A) POLYMERASE 3"/>
    <property type="match status" value="1"/>
</dbReference>
<comment type="cofactor">
    <cofactor evidence="1">
        <name>Mn(2+)</name>
        <dbReference type="ChEBI" id="CHEBI:29035"/>
    </cofactor>
</comment>
<dbReference type="EMBL" id="JAJJMA010107720">
    <property type="protein sequence ID" value="MCL7030998.1"/>
    <property type="molecule type" value="Genomic_DNA"/>
</dbReference>
<gene>
    <name evidence="16" type="ORF">MKW94_023398</name>
</gene>
<evidence type="ECO:0000313" key="16">
    <source>
        <dbReference type="EMBL" id="MCL7030998.1"/>
    </source>
</evidence>
<keyword evidence="9" id="KW-0547">Nucleotide-binding</keyword>
<reference evidence="16" key="1">
    <citation type="submission" date="2022-03" db="EMBL/GenBank/DDBJ databases">
        <title>A functionally conserved STORR gene fusion in Papaver species that diverged 16.8 million years ago.</title>
        <authorList>
            <person name="Catania T."/>
        </authorList>
    </citation>
    <scope>NUCLEOTIDE SEQUENCE</scope>
    <source>
        <strain evidence="16">S-191538</strain>
    </source>
</reference>
<dbReference type="Pfam" id="PF04928">
    <property type="entry name" value="PAP_central"/>
    <property type="match status" value="1"/>
</dbReference>
<dbReference type="PANTHER" id="PTHR10682">
    <property type="entry name" value="POLY A POLYMERASE"/>
    <property type="match status" value="1"/>
</dbReference>
<keyword evidence="7" id="KW-0808">Transferase</keyword>
<feature type="transmembrane region" description="Helical" evidence="13">
    <location>
        <begin position="255"/>
        <end position="275"/>
    </location>
</feature>
<dbReference type="InterPro" id="IPR011068">
    <property type="entry name" value="NuclTrfase_I-like_C"/>
</dbReference>
<dbReference type="GO" id="GO:0046872">
    <property type="term" value="F:metal ion binding"/>
    <property type="evidence" value="ECO:0007669"/>
    <property type="project" value="UniProtKB-KW"/>
</dbReference>
<evidence type="ECO:0000256" key="7">
    <source>
        <dbReference type="ARBA" id="ARBA00022679"/>
    </source>
</evidence>
<dbReference type="GO" id="GO:0005634">
    <property type="term" value="C:nucleus"/>
    <property type="evidence" value="ECO:0007669"/>
    <property type="project" value="UniProtKB-SubCell"/>
</dbReference>